<dbReference type="InterPro" id="IPR005097">
    <property type="entry name" value="Sacchrp_dh_NADP-bd"/>
</dbReference>
<comment type="caution">
    <text evidence="2">The sequence shown here is derived from an EMBL/GenBank/DDBJ whole genome shotgun (WGS) entry which is preliminary data.</text>
</comment>
<organism evidence="2 3">
    <name type="scientific">Rhizosaccharibacter radicis</name>
    <dbReference type="NCBI Taxonomy" id="2782605"/>
    <lineage>
        <taxon>Bacteria</taxon>
        <taxon>Pseudomonadati</taxon>
        <taxon>Pseudomonadota</taxon>
        <taxon>Alphaproteobacteria</taxon>
        <taxon>Acetobacterales</taxon>
        <taxon>Acetobacteraceae</taxon>
        <taxon>Rhizosaccharibacter</taxon>
    </lineage>
</organism>
<dbReference type="InterPro" id="IPR036291">
    <property type="entry name" value="NAD(P)-bd_dom_sf"/>
</dbReference>
<sequence>MNKLMVYGAAGYTGRMASANARAHGLDLVVAGRPKDEPKLISLAEELGAEYRLFALDDSHATSEALVGITAVLNCAGPFMRTAEPLMRACIAERVHYLDIAAELDSYRLAEELAQAAQAAGVMLLPGSGGSVAMLGSLAAHAAKRVPAPTKLSIALHVAGGFSRGSAISASENLTTETLHRVDGALVARNAEMVRDFDFGSGPATSFAVTLPDLITIWRATDIPNIETFVHVTGGAFPEGDLAAMPDGPTLAERVANRYHAAVEVTGKDGAVARSILDTINGYTFTAIASAEAARRVLGGEERPGFHTPAALFGDGFAETIGDTRIVDL</sequence>
<evidence type="ECO:0000313" key="3">
    <source>
        <dbReference type="Proteomes" id="UP001524547"/>
    </source>
</evidence>
<dbReference type="Proteomes" id="UP001524547">
    <property type="component" value="Unassembled WGS sequence"/>
</dbReference>
<dbReference type="Gene3D" id="3.40.50.720">
    <property type="entry name" value="NAD(P)-binding Rossmann-like Domain"/>
    <property type="match status" value="1"/>
</dbReference>
<accession>A0ABT1VVD1</accession>
<proteinExistence type="predicted"/>
<dbReference type="PANTHER" id="PTHR43781">
    <property type="entry name" value="SACCHAROPINE DEHYDROGENASE"/>
    <property type="match status" value="1"/>
</dbReference>
<feature type="domain" description="Saccharopine dehydrogenase NADP binding" evidence="1">
    <location>
        <begin position="5"/>
        <end position="123"/>
    </location>
</feature>
<evidence type="ECO:0000259" key="1">
    <source>
        <dbReference type="Pfam" id="PF03435"/>
    </source>
</evidence>
<dbReference type="RefSeq" id="WP_422918628.1">
    <property type="nucleotide sequence ID" value="NZ_JAMZEJ010000002.1"/>
</dbReference>
<dbReference type="PANTHER" id="PTHR43781:SF1">
    <property type="entry name" value="SACCHAROPINE DEHYDROGENASE"/>
    <property type="match status" value="1"/>
</dbReference>
<evidence type="ECO:0000313" key="2">
    <source>
        <dbReference type="EMBL" id="MCQ8239892.1"/>
    </source>
</evidence>
<keyword evidence="3" id="KW-1185">Reference proteome</keyword>
<dbReference type="SUPFAM" id="SSF51735">
    <property type="entry name" value="NAD(P)-binding Rossmann-fold domains"/>
    <property type="match status" value="1"/>
</dbReference>
<protein>
    <submittedName>
        <fullName evidence="2">Saccharopine dehydrogenase NADP-binding domain-containing protein</fullName>
    </submittedName>
</protein>
<reference evidence="2 3" key="1">
    <citation type="submission" date="2022-06" db="EMBL/GenBank/DDBJ databases">
        <title>Rhizosaccharibacter gen. nov. sp. nov. KSS12, endophytic bacteria isolated from sugarcane.</title>
        <authorList>
            <person name="Pitiwittayakul N."/>
        </authorList>
    </citation>
    <scope>NUCLEOTIDE SEQUENCE [LARGE SCALE GENOMIC DNA]</scope>
    <source>
        <strain evidence="2 3">KSS12</strain>
    </source>
</reference>
<gene>
    <name evidence="2" type="ORF">NFI88_03430</name>
</gene>
<dbReference type="Pfam" id="PF03435">
    <property type="entry name" value="Sacchrp_dh_NADP"/>
    <property type="match status" value="1"/>
</dbReference>
<name>A0ABT1VVD1_9PROT</name>
<dbReference type="EMBL" id="JAMZEJ010000002">
    <property type="protein sequence ID" value="MCQ8239892.1"/>
    <property type="molecule type" value="Genomic_DNA"/>
</dbReference>